<protein>
    <submittedName>
        <fullName evidence="3">Uncharacterized protein</fullName>
    </submittedName>
</protein>
<feature type="transmembrane region" description="Helical" evidence="2">
    <location>
        <begin position="86"/>
        <end position="108"/>
    </location>
</feature>
<gene>
    <name evidence="3" type="ORF">NCTC11343_03526</name>
</gene>
<sequence>MSTSIKSYIKVFPVLWWCSLLLIASGAVALFPFDNMSFGYLIKPNVMAVIANTLGIGFIILCLEFWVGYQIFVSGFWKRSPGRATLIHALVGVVLPAIITFGLILFIYPASIVEDDRFQWDILFMVLLLIILNYWLANRLLQNELKMMVDIRQQLASGKEKLVQQVEFLRAEIAHYEIDAQQYKQLVATADKTVNGLLEGKNRLAMQLDELKKENKRQILLGQQLEAERNLEAKARIKAERRNQELQLEIVELKALNHQGSEMGTNLNCRSDAVFHFKVNGMEIAIFERDIAYCYGHHRKGEDSFQEIVLMDGTKYHPGLKSLSDLVKAFPSLKPISRNFLIAGQAIIKYEILAANTPLLTILHHGEQIEYGESYRKKQPGWKNWLAEQSAINQRRIMAVPTGSIPLV</sequence>
<feature type="transmembrane region" description="Helical" evidence="2">
    <location>
        <begin position="12"/>
        <end position="33"/>
    </location>
</feature>
<feature type="transmembrane region" description="Helical" evidence="2">
    <location>
        <begin position="120"/>
        <end position="137"/>
    </location>
</feature>
<dbReference type="Proteomes" id="UP000251241">
    <property type="component" value="Unassembled WGS sequence"/>
</dbReference>
<proteinExistence type="predicted"/>
<reference evidence="3 4" key="1">
    <citation type="submission" date="2018-06" db="EMBL/GenBank/DDBJ databases">
        <authorList>
            <consortium name="Pathogen Informatics"/>
            <person name="Doyle S."/>
        </authorList>
    </citation>
    <scope>NUCLEOTIDE SEQUENCE [LARGE SCALE GENOMIC DNA]</scope>
    <source>
        <strain evidence="3 4">NCTC11343</strain>
    </source>
</reference>
<organism evidence="3 4">
    <name type="scientific">Sphingobacterium multivorum</name>
    <dbReference type="NCBI Taxonomy" id="28454"/>
    <lineage>
        <taxon>Bacteria</taxon>
        <taxon>Pseudomonadati</taxon>
        <taxon>Bacteroidota</taxon>
        <taxon>Sphingobacteriia</taxon>
        <taxon>Sphingobacteriales</taxon>
        <taxon>Sphingobacteriaceae</taxon>
        <taxon>Sphingobacterium</taxon>
    </lineage>
</organism>
<evidence type="ECO:0000256" key="1">
    <source>
        <dbReference type="SAM" id="Coils"/>
    </source>
</evidence>
<evidence type="ECO:0000256" key="2">
    <source>
        <dbReference type="SAM" id="Phobius"/>
    </source>
</evidence>
<name>A0A2X2J9A9_SPHMU</name>
<feature type="coiled-coil region" evidence="1">
    <location>
        <begin position="152"/>
        <end position="256"/>
    </location>
</feature>
<dbReference type="RefSeq" id="WP_112375336.1">
    <property type="nucleotide sequence ID" value="NZ_CP069793.1"/>
</dbReference>
<keyword evidence="2" id="KW-1133">Transmembrane helix</keyword>
<evidence type="ECO:0000313" key="3">
    <source>
        <dbReference type="EMBL" id="SPZ88506.1"/>
    </source>
</evidence>
<keyword evidence="2" id="KW-0812">Transmembrane</keyword>
<dbReference type="GeneID" id="97183380"/>
<dbReference type="AlphaFoldDB" id="A0A2X2J9A9"/>
<keyword evidence="2" id="KW-0472">Membrane</keyword>
<feature type="transmembrane region" description="Helical" evidence="2">
    <location>
        <begin position="45"/>
        <end position="66"/>
    </location>
</feature>
<dbReference type="EMBL" id="UAUU01000009">
    <property type="protein sequence ID" value="SPZ88506.1"/>
    <property type="molecule type" value="Genomic_DNA"/>
</dbReference>
<accession>A0A2X2J9A9</accession>
<keyword evidence="1" id="KW-0175">Coiled coil</keyword>
<evidence type="ECO:0000313" key="4">
    <source>
        <dbReference type="Proteomes" id="UP000251241"/>
    </source>
</evidence>